<proteinExistence type="predicted"/>
<evidence type="ECO:0000259" key="1">
    <source>
        <dbReference type="Pfam" id="PF07702"/>
    </source>
</evidence>
<keyword evidence="3" id="KW-1185">Reference proteome</keyword>
<dbReference type="Gene3D" id="3.40.1410.10">
    <property type="entry name" value="Chorismate lyase-like"/>
    <property type="match status" value="1"/>
</dbReference>
<dbReference type="EMBL" id="JBHTGP010000013">
    <property type="protein sequence ID" value="MFD0688457.1"/>
    <property type="molecule type" value="Genomic_DNA"/>
</dbReference>
<sequence length="112" mass="12461">MRRRRFWIDGNPSQLADSYYLLDLVKGTRITEENTGPGGGYRVLEELGYPLTRVREEVAIRMPTPDEVRALGLSLGHQSPNCIGSRSQETSRLRCCKASSPVTDTSSATTCR</sequence>
<gene>
    <name evidence="2" type="ORF">ACFQZM_28450</name>
</gene>
<comment type="caution">
    <text evidence="2">The sequence shown here is derived from an EMBL/GenBank/DDBJ whole genome shotgun (WGS) entry which is preliminary data.</text>
</comment>
<name>A0ABW2XPN1_9ACTN</name>
<reference evidence="3" key="1">
    <citation type="journal article" date="2019" name="Int. J. Syst. Evol. Microbiol.">
        <title>The Global Catalogue of Microorganisms (GCM) 10K type strain sequencing project: providing services to taxonomists for standard genome sequencing and annotation.</title>
        <authorList>
            <consortium name="The Broad Institute Genomics Platform"/>
            <consortium name="The Broad Institute Genome Sequencing Center for Infectious Disease"/>
            <person name="Wu L."/>
            <person name="Ma J."/>
        </authorList>
    </citation>
    <scope>NUCLEOTIDE SEQUENCE [LARGE SCALE GENOMIC DNA]</scope>
    <source>
        <strain evidence="3">JCM 9371</strain>
    </source>
</reference>
<feature type="domain" description="UbiC transcription regulator-associated" evidence="1">
    <location>
        <begin position="3"/>
        <end position="76"/>
    </location>
</feature>
<evidence type="ECO:0000313" key="2">
    <source>
        <dbReference type="EMBL" id="MFD0688457.1"/>
    </source>
</evidence>
<organism evidence="2 3">
    <name type="scientific">Actinomadura fibrosa</name>
    <dbReference type="NCBI Taxonomy" id="111802"/>
    <lineage>
        <taxon>Bacteria</taxon>
        <taxon>Bacillati</taxon>
        <taxon>Actinomycetota</taxon>
        <taxon>Actinomycetes</taxon>
        <taxon>Streptosporangiales</taxon>
        <taxon>Thermomonosporaceae</taxon>
        <taxon>Actinomadura</taxon>
    </lineage>
</organism>
<evidence type="ECO:0000313" key="3">
    <source>
        <dbReference type="Proteomes" id="UP001597063"/>
    </source>
</evidence>
<accession>A0ABW2XPN1</accession>
<dbReference type="Proteomes" id="UP001597063">
    <property type="component" value="Unassembled WGS sequence"/>
</dbReference>
<dbReference type="RefSeq" id="WP_370785253.1">
    <property type="nucleotide sequence ID" value="NZ_CAACUY010000117.1"/>
</dbReference>
<dbReference type="SUPFAM" id="SSF64288">
    <property type="entry name" value="Chorismate lyase-like"/>
    <property type="match status" value="1"/>
</dbReference>
<dbReference type="Pfam" id="PF07702">
    <property type="entry name" value="UTRA"/>
    <property type="match status" value="1"/>
</dbReference>
<dbReference type="InterPro" id="IPR028978">
    <property type="entry name" value="Chorismate_lyase_/UTRA_dom_sf"/>
</dbReference>
<protein>
    <submittedName>
        <fullName evidence="2">UTRA domain-containing protein</fullName>
    </submittedName>
</protein>
<dbReference type="InterPro" id="IPR011663">
    <property type="entry name" value="UTRA"/>
</dbReference>